<protein>
    <submittedName>
        <fullName evidence="1">Uncharacterized protein</fullName>
    </submittedName>
</protein>
<dbReference type="EMBL" id="VSSQ01140227">
    <property type="protein sequence ID" value="MPN62351.1"/>
    <property type="molecule type" value="Genomic_DNA"/>
</dbReference>
<organism evidence="1">
    <name type="scientific">bioreactor metagenome</name>
    <dbReference type="NCBI Taxonomy" id="1076179"/>
    <lineage>
        <taxon>unclassified sequences</taxon>
        <taxon>metagenomes</taxon>
        <taxon>ecological metagenomes</taxon>
    </lineage>
</organism>
<gene>
    <name evidence="1" type="ORF">SDC9_210098</name>
</gene>
<proteinExistence type="predicted"/>
<sequence length="92" mass="9956">MYTSTVGVNLYRFGQQATGDLFRQRATQPGGINTADHALTDVLNQRSMAIAQRAGGQRQIFKAHTGDGIHHQINGQIATAKSVVERDGHAIL</sequence>
<dbReference type="AlphaFoldDB" id="A0A645JFG9"/>
<accession>A0A645JFG9</accession>
<name>A0A645JFG9_9ZZZZ</name>
<evidence type="ECO:0000313" key="1">
    <source>
        <dbReference type="EMBL" id="MPN62351.1"/>
    </source>
</evidence>
<reference evidence="1" key="1">
    <citation type="submission" date="2019-08" db="EMBL/GenBank/DDBJ databases">
        <authorList>
            <person name="Kucharzyk K."/>
            <person name="Murdoch R.W."/>
            <person name="Higgins S."/>
            <person name="Loffler F."/>
        </authorList>
    </citation>
    <scope>NUCLEOTIDE SEQUENCE</scope>
</reference>
<comment type="caution">
    <text evidence="1">The sequence shown here is derived from an EMBL/GenBank/DDBJ whole genome shotgun (WGS) entry which is preliminary data.</text>
</comment>